<comment type="caution">
    <text evidence="1">The sequence shown here is derived from an EMBL/GenBank/DDBJ whole genome shotgun (WGS) entry which is preliminary data.</text>
</comment>
<dbReference type="EMBL" id="CAKXAJ010003394">
    <property type="protein sequence ID" value="CAH2208392.1"/>
    <property type="molecule type" value="Genomic_DNA"/>
</dbReference>
<feature type="non-terminal residue" evidence="1">
    <location>
        <position position="1"/>
    </location>
</feature>
<reference evidence="1" key="1">
    <citation type="submission" date="2022-03" db="EMBL/GenBank/DDBJ databases">
        <authorList>
            <person name="Lindestad O."/>
        </authorList>
    </citation>
    <scope>NUCLEOTIDE SEQUENCE</scope>
</reference>
<organism evidence="1 2">
    <name type="scientific">Pararge aegeria aegeria</name>
    <dbReference type="NCBI Taxonomy" id="348720"/>
    <lineage>
        <taxon>Eukaryota</taxon>
        <taxon>Metazoa</taxon>
        <taxon>Ecdysozoa</taxon>
        <taxon>Arthropoda</taxon>
        <taxon>Hexapoda</taxon>
        <taxon>Insecta</taxon>
        <taxon>Pterygota</taxon>
        <taxon>Neoptera</taxon>
        <taxon>Endopterygota</taxon>
        <taxon>Lepidoptera</taxon>
        <taxon>Glossata</taxon>
        <taxon>Ditrysia</taxon>
        <taxon>Papilionoidea</taxon>
        <taxon>Nymphalidae</taxon>
        <taxon>Satyrinae</taxon>
        <taxon>Satyrini</taxon>
        <taxon>Parargina</taxon>
        <taxon>Pararge</taxon>
    </lineage>
</organism>
<keyword evidence="2" id="KW-1185">Reference proteome</keyword>
<dbReference type="Proteomes" id="UP000838756">
    <property type="component" value="Unassembled WGS sequence"/>
</dbReference>
<gene>
    <name evidence="1" type="primary">jg4582</name>
    <name evidence="1" type="ORF">PAEG_LOCUS1008</name>
</gene>
<accession>A0A8S4QEZ2</accession>
<evidence type="ECO:0000313" key="2">
    <source>
        <dbReference type="Proteomes" id="UP000838756"/>
    </source>
</evidence>
<dbReference type="AlphaFoldDB" id="A0A8S4QEZ2"/>
<evidence type="ECO:0000313" key="1">
    <source>
        <dbReference type="EMBL" id="CAH2208392.1"/>
    </source>
</evidence>
<name>A0A8S4QEZ2_9NEOP</name>
<sequence length="53" mass="6035">NSKEDTNSGHSLDWKRLDQNLGCPVLIVPPPTKKVWEITHDVSSARRDWNPPV</sequence>
<protein>
    <submittedName>
        <fullName evidence="1">Jg4582 protein</fullName>
    </submittedName>
</protein>
<proteinExistence type="predicted"/>